<dbReference type="STRING" id="1754192.A0A1Y1XD80"/>
<accession>A0A1Y1XD80</accession>
<organism evidence="2 3">
    <name type="scientific">Anaeromyces robustus</name>
    <dbReference type="NCBI Taxonomy" id="1754192"/>
    <lineage>
        <taxon>Eukaryota</taxon>
        <taxon>Fungi</taxon>
        <taxon>Fungi incertae sedis</taxon>
        <taxon>Chytridiomycota</taxon>
        <taxon>Chytridiomycota incertae sedis</taxon>
        <taxon>Neocallimastigomycetes</taxon>
        <taxon>Neocallimastigales</taxon>
        <taxon>Neocallimastigaceae</taxon>
        <taxon>Anaeromyces</taxon>
    </lineage>
</organism>
<dbReference type="Proteomes" id="UP000193944">
    <property type="component" value="Unassembled WGS sequence"/>
</dbReference>
<dbReference type="EMBL" id="MCFG01000067">
    <property type="protein sequence ID" value="ORX83708.1"/>
    <property type="molecule type" value="Genomic_DNA"/>
</dbReference>
<dbReference type="CDD" id="cd00306">
    <property type="entry name" value="Peptidases_S8_S53"/>
    <property type="match status" value="1"/>
</dbReference>
<dbReference type="InterPro" id="IPR000209">
    <property type="entry name" value="Peptidase_S8/S53_dom"/>
</dbReference>
<reference evidence="2 3" key="2">
    <citation type="submission" date="2016-08" db="EMBL/GenBank/DDBJ databases">
        <title>Pervasive Adenine N6-methylation of Active Genes in Fungi.</title>
        <authorList>
            <consortium name="DOE Joint Genome Institute"/>
            <person name="Mondo S.J."/>
            <person name="Dannebaum R.O."/>
            <person name="Kuo R.C."/>
            <person name="Labutti K."/>
            <person name="Haridas S."/>
            <person name="Kuo A."/>
            <person name="Salamov A."/>
            <person name="Ahrendt S.R."/>
            <person name="Lipzen A."/>
            <person name="Sullivan W."/>
            <person name="Andreopoulos W.B."/>
            <person name="Clum A."/>
            <person name="Lindquist E."/>
            <person name="Daum C."/>
            <person name="Ramamoorthy G.K."/>
            <person name="Gryganskyi A."/>
            <person name="Culley D."/>
            <person name="Magnuson J.K."/>
            <person name="James T.Y."/>
            <person name="O'Malley M.A."/>
            <person name="Stajich J.E."/>
            <person name="Spatafora J.W."/>
            <person name="Visel A."/>
            <person name="Grigoriev I.V."/>
        </authorList>
    </citation>
    <scope>NUCLEOTIDE SEQUENCE [LARGE SCALE GENOMIC DNA]</scope>
    <source>
        <strain evidence="2 3">S4</strain>
    </source>
</reference>
<dbReference type="Pfam" id="PF00082">
    <property type="entry name" value="Peptidase_S8"/>
    <property type="match status" value="1"/>
</dbReference>
<dbReference type="SUPFAM" id="SSF52743">
    <property type="entry name" value="Subtilisin-like"/>
    <property type="match status" value="1"/>
</dbReference>
<reference evidence="2 3" key="1">
    <citation type="submission" date="2016-08" db="EMBL/GenBank/DDBJ databases">
        <title>A Parts List for Fungal Cellulosomes Revealed by Comparative Genomics.</title>
        <authorList>
            <consortium name="DOE Joint Genome Institute"/>
            <person name="Haitjema C.H."/>
            <person name="Gilmore S.P."/>
            <person name="Henske J.K."/>
            <person name="Solomon K.V."/>
            <person name="De Groot R."/>
            <person name="Kuo A."/>
            <person name="Mondo S.J."/>
            <person name="Salamov A.A."/>
            <person name="Labutti K."/>
            <person name="Zhao Z."/>
            <person name="Chiniquy J."/>
            <person name="Barry K."/>
            <person name="Brewer H.M."/>
            <person name="Purvine S.O."/>
            <person name="Wright A.T."/>
            <person name="Boxma B."/>
            <person name="Van Alen T."/>
            <person name="Hackstein J.H."/>
            <person name="Baker S.E."/>
            <person name="Grigoriev I.V."/>
            <person name="O'Malley M.A."/>
        </authorList>
    </citation>
    <scope>NUCLEOTIDE SEQUENCE [LARGE SCALE GENOMIC DNA]</scope>
    <source>
        <strain evidence="2 3">S4</strain>
    </source>
</reference>
<sequence length="319" mass="36050">MSKYYNNKFIKCGSSYLSLISQGKYDKNLVNKYDPNYYHPYFNGNGIDIALLDNDFKFDYIEFSNTIERTAKCVANINNGQANSNINKNNCGSSSFPHGGILADTAGGLVYGVVKGANIYAVNINKIDDNKHTDLDVLVRMQYFYKKLIRDIVVANAGNSSKYLSKGSNVTLPCEIDNVICDLNNNMYTVGEISNYGPSVDVYTPVVTHVGVYFEPKNFKIIFFDGTSYSSLIVSGIIVVHISENSNIKYTPTVIRNFFKRKWDNVYHGCSIYNKSKKSDSRCGKIFDYKIGEEVVVILRSCYQRSFLNNSNCYNRRTS</sequence>
<dbReference type="Gene3D" id="3.40.50.200">
    <property type="entry name" value="Peptidase S8/S53 domain"/>
    <property type="match status" value="2"/>
</dbReference>
<protein>
    <recommendedName>
        <fullName evidence="1">Peptidase S8/S53 domain-containing protein</fullName>
    </recommendedName>
</protein>
<evidence type="ECO:0000313" key="3">
    <source>
        <dbReference type="Proteomes" id="UP000193944"/>
    </source>
</evidence>
<dbReference type="InterPro" id="IPR036852">
    <property type="entry name" value="Peptidase_S8/S53_dom_sf"/>
</dbReference>
<dbReference type="AlphaFoldDB" id="A0A1Y1XD80"/>
<comment type="caution">
    <text evidence="2">The sequence shown here is derived from an EMBL/GenBank/DDBJ whole genome shotgun (WGS) entry which is preliminary data.</text>
</comment>
<evidence type="ECO:0000313" key="2">
    <source>
        <dbReference type="EMBL" id="ORX83708.1"/>
    </source>
</evidence>
<proteinExistence type="predicted"/>
<feature type="domain" description="Peptidase S8/S53" evidence="1">
    <location>
        <begin position="152"/>
        <end position="263"/>
    </location>
</feature>
<keyword evidence="3" id="KW-1185">Reference proteome</keyword>
<dbReference type="GO" id="GO:0004252">
    <property type="term" value="F:serine-type endopeptidase activity"/>
    <property type="evidence" value="ECO:0007669"/>
    <property type="project" value="InterPro"/>
</dbReference>
<name>A0A1Y1XD80_9FUNG</name>
<dbReference type="GO" id="GO:0006508">
    <property type="term" value="P:proteolysis"/>
    <property type="evidence" value="ECO:0007669"/>
    <property type="project" value="InterPro"/>
</dbReference>
<evidence type="ECO:0000259" key="1">
    <source>
        <dbReference type="Pfam" id="PF00082"/>
    </source>
</evidence>
<gene>
    <name evidence="2" type="ORF">BCR32DRAFT_277785</name>
</gene>